<name>S2S347_LACPA</name>
<dbReference type="Proteomes" id="UP000014243">
    <property type="component" value="Unassembled WGS sequence"/>
</dbReference>
<sequence>IQLDNYYSSEVSIVATKFDAVEARKRQKEAAKKKERKDGVGRIYPVVGITNSGYIKLAHNGLMFYADVFKPKSFDLFELSVQDADQIESELWGLHQQYPGSIKELYMNFPETNQRQQTYFRRKIEQTRNPIYLELLQHDLAVLKQLEKTYRKLSSWIWFFGDSVPELERNLELARHASTLYTFERAGLAEKEKMLQMMNNPEVSVSETEEA</sequence>
<dbReference type="PATRIC" id="fig|1256206.3.peg.536"/>
<proteinExistence type="predicted"/>
<comment type="caution">
    <text evidence="1">The sequence shown here is derived from an EMBL/GenBank/DDBJ whole genome shotgun (WGS) entry which is preliminary data.</text>
</comment>
<dbReference type="EMBL" id="ANKC01000213">
    <property type="protein sequence ID" value="EPC84837.1"/>
    <property type="molecule type" value="Genomic_DNA"/>
</dbReference>
<accession>S2S347</accession>
<gene>
    <name evidence="1" type="ORF">Lpp126_03364</name>
</gene>
<evidence type="ECO:0000313" key="2">
    <source>
        <dbReference type="Proteomes" id="UP000014243"/>
    </source>
</evidence>
<evidence type="ECO:0000313" key="1">
    <source>
        <dbReference type="EMBL" id="EPC84837.1"/>
    </source>
</evidence>
<reference evidence="1 2" key="1">
    <citation type="journal article" date="2013" name="PLoS ONE">
        <title>Lactobacillus paracasei comparative genomics: towards species pan-genome definition and exploitation of diversity.</title>
        <authorList>
            <person name="Smokvina T."/>
            <person name="Wels M."/>
            <person name="Polka J."/>
            <person name="Chervaux C."/>
            <person name="Brisse S."/>
            <person name="Boekhorst J."/>
            <person name="van Hylckama Vlieg J.E."/>
            <person name="Siezen R.J."/>
        </authorList>
    </citation>
    <scope>NUCLEOTIDE SEQUENCE [LARGE SCALE GENOMIC DNA]</scope>
    <source>
        <strain evidence="1 2">Lpp126</strain>
    </source>
</reference>
<dbReference type="AlphaFoldDB" id="S2S347"/>
<protein>
    <submittedName>
        <fullName evidence="1">Uncharacterized protein</fullName>
    </submittedName>
</protein>
<organism evidence="1 2">
    <name type="scientific">Lacticaseibacillus paracasei subsp. paracasei Lpp126</name>
    <dbReference type="NCBI Taxonomy" id="1256206"/>
    <lineage>
        <taxon>Bacteria</taxon>
        <taxon>Bacillati</taxon>
        <taxon>Bacillota</taxon>
        <taxon>Bacilli</taxon>
        <taxon>Lactobacillales</taxon>
        <taxon>Lactobacillaceae</taxon>
        <taxon>Lacticaseibacillus</taxon>
    </lineage>
</organism>
<feature type="non-terminal residue" evidence="1">
    <location>
        <position position="1"/>
    </location>
</feature>